<feature type="signal peptide" evidence="2">
    <location>
        <begin position="1"/>
        <end position="19"/>
    </location>
</feature>
<keyword evidence="4" id="KW-1185">Reference proteome</keyword>
<evidence type="ECO:0000313" key="4">
    <source>
        <dbReference type="Proteomes" id="UP000240357"/>
    </source>
</evidence>
<evidence type="ECO:0000256" key="1">
    <source>
        <dbReference type="SAM" id="MobiDB-lite"/>
    </source>
</evidence>
<dbReference type="Proteomes" id="UP000240357">
    <property type="component" value="Unassembled WGS sequence"/>
</dbReference>
<dbReference type="OrthoDB" id="1141916at2"/>
<evidence type="ECO:0000313" key="3">
    <source>
        <dbReference type="EMBL" id="PSR54782.1"/>
    </source>
</evidence>
<feature type="compositionally biased region" description="Polar residues" evidence="1">
    <location>
        <begin position="24"/>
        <end position="36"/>
    </location>
</feature>
<keyword evidence="2" id="KW-0732">Signal</keyword>
<feature type="compositionally biased region" description="Polar residues" evidence="1">
    <location>
        <begin position="73"/>
        <end position="83"/>
    </location>
</feature>
<dbReference type="NCBIfam" id="TIGR03523">
    <property type="entry name" value="GldN"/>
    <property type="match status" value="1"/>
</dbReference>
<accession>A0A2T2YH20</accession>
<dbReference type="InterPro" id="IPR019847">
    <property type="entry name" value="Gliding_motility_assoc_GldN"/>
</dbReference>
<sequence>MNKLLILVLSVGISVSAYAQQKKATGTSTKPAQTQPALPKASGTGTPTKTKPAASQGNQQSAAGGSANGGADQPSTTVTSGNASARPIPETDLMYKKVVWRGLDLREKQNKPMFSVNKEITKVIIDAVKRGELVPYKNDSLTTPLSGNDFSVKLTKPDESGDAMSEEEKKIFGNAPAAEEDDVFAKLNNKGKKGAAAAAPAANLNEFFPKELYQLEMKENIVFDKKRSRMYYDIQAITLVIPVKYSIKGVEERIASFKYSDLVKVFRAHPNDAIWYNEQNDAQHKNLADAFDLRLFSSYIKKVSNATDDDLATINEGSQKGLLASQKALEELIEWESSLWSY</sequence>
<name>A0A2T2YH20_9BACT</name>
<feature type="region of interest" description="Disordered" evidence="1">
    <location>
        <begin position="24"/>
        <end position="88"/>
    </location>
</feature>
<feature type="chain" id="PRO_5015642180" evidence="2">
    <location>
        <begin position="20"/>
        <end position="342"/>
    </location>
</feature>
<proteinExistence type="predicted"/>
<organism evidence="3 4">
    <name type="scientific">Adhaeribacter arboris</name>
    <dbReference type="NCBI Taxonomy" id="2072846"/>
    <lineage>
        <taxon>Bacteria</taxon>
        <taxon>Pseudomonadati</taxon>
        <taxon>Bacteroidota</taxon>
        <taxon>Cytophagia</taxon>
        <taxon>Cytophagales</taxon>
        <taxon>Hymenobacteraceae</taxon>
        <taxon>Adhaeribacter</taxon>
    </lineage>
</organism>
<reference evidence="3 4" key="1">
    <citation type="submission" date="2018-03" db="EMBL/GenBank/DDBJ databases">
        <title>Adhaeribacter sp. HMF7605 Genome sequencing and assembly.</title>
        <authorList>
            <person name="Kang H."/>
            <person name="Kang J."/>
            <person name="Cha I."/>
            <person name="Kim H."/>
            <person name="Joh K."/>
        </authorList>
    </citation>
    <scope>NUCLEOTIDE SEQUENCE [LARGE SCALE GENOMIC DNA]</scope>
    <source>
        <strain evidence="3 4">HMF7605</strain>
    </source>
</reference>
<feature type="compositionally biased region" description="Low complexity" evidence="1">
    <location>
        <begin position="53"/>
        <end position="71"/>
    </location>
</feature>
<comment type="caution">
    <text evidence="3">The sequence shown here is derived from an EMBL/GenBank/DDBJ whole genome shotgun (WGS) entry which is preliminary data.</text>
</comment>
<evidence type="ECO:0000256" key="2">
    <source>
        <dbReference type="SAM" id="SignalP"/>
    </source>
</evidence>
<protein>
    <submittedName>
        <fullName evidence="3">Gliding motility protein GldN</fullName>
    </submittedName>
</protein>
<gene>
    <name evidence="3" type="ORF">AHMF7605_15355</name>
</gene>
<dbReference type="EMBL" id="PYFT01000001">
    <property type="protein sequence ID" value="PSR54782.1"/>
    <property type="molecule type" value="Genomic_DNA"/>
</dbReference>
<dbReference type="Pfam" id="PF19841">
    <property type="entry name" value="GldN"/>
    <property type="match status" value="1"/>
</dbReference>
<dbReference type="AlphaFoldDB" id="A0A2T2YH20"/>
<dbReference type="RefSeq" id="WP_106930774.1">
    <property type="nucleotide sequence ID" value="NZ_PYFT01000001.1"/>
</dbReference>